<keyword evidence="2" id="KW-1185">Reference proteome</keyword>
<dbReference type="Proteomes" id="UP000236630">
    <property type="component" value="Unassembled WGS sequence"/>
</dbReference>
<name>A0A2H5QRK7_CITUN</name>
<dbReference type="EMBL" id="BDQV01000673">
    <property type="protein sequence ID" value="GAY67239.1"/>
    <property type="molecule type" value="Genomic_DNA"/>
</dbReference>
<evidence type="ECO:0000313" key="1">
    <source>
        <dbReference type="EMBL" id="GAY67239.1"/>
    </source>
</evidence>
<gene>
    <name evidence="1" type="ORF">CUMW_255000</name>
</gene>
<comment type="caution">
    <text evidence="1">The sequence shown here is derived from an EMBL/GenBank/DDBJ whole genome shotgun (WGS) entry which is preliminary data.</text>
</comment>
<sequence length="221" mass="25378">MLLSDIDDVEYFFSEQEEYDEQTAFVLAGTEDHSESENVYVIQTVQQIQKVQPVIPIPSIKIHLLLEKFGKPIPIIGFIDTGAQKSMLNPSILPSYFWEKHTEHFRAANGELFHINLITKKSIGIQFFPGFIDTGAQKSMLNPSILPSHFWEKHTEHFRVANGELFHTNLITKKSIGIQFFPGCENTWRCYTRTTTVKTVLWTGSPQVRVSSRYTSKIKKI</sequence>
<organism evidence="1 2">
    <name type="scientific">Citrus unshiu</name>
    <name type="common">Satsuma mandarin</name>
    <name type="synonym">Citrus nobilis var. unshiu</name>
    <dbReference type="NCBI Taxonomy" id="55188"/>
    <lineage>
        <taxon>Eukaryota</taxon>
        <taxon>Viridiplantae</taxon>
        <taxon>Streptophyta</taxon>
        <taxon>Embryophyta</taxon>
        <taxon>Tracheophyta</taxon>
        <taxon>Spermatophyta</taxon>
        <taxon>Magnoliopsida</taxon>
        <taxon>eudicotyledons</taxon>
        <taxon>Gunneridae</taxon>
        <taxon>Pentapetalae</taxon>
        <taxon>rosids</taxon>
        <taxon>malvids</taxon>
        <taxon>Sapindales</taxon>
        <taxon>Rutaceae</taxon>
        <taxon>Aurantioideae</taxon>
        <taxon>Citrus</taxon>
    </lineage>
</organism>
<evidence type="ECO:0008006" key="3">
    <source>
        <dbReference type="Google" id="ProtNLM"/>
    </source>
</evidence>
<reference evidence="1 2" key="1">
    <citation type="journal article" date="2017" name="Front. Genet.">
        <title>Draft sequencing of the heterozygous diploid genome of Satsuma (Citrus unshiu Marc.) using a hybrid assembly approach.</title>
        <authorList>
            <person name="Shimizu T."/>
            <person name="Tanizawa Y."/>
            <person name="Mochizuki T."/>
            <person name="Nagasaki H."/>
            <person name="Yoshioka T."/>
            <person name="Toyoda A."/>
            <person name="Fujiyama A."/>
            <person name="Kaminuma E."/>
            <person name="Nakamura Y."/>
        </authorList>
    </citation>
    <scope>NUCLEOTIDE SEQUENCE [LARGE SCALE GENOMIC DNA]</scope>
    <source>
        <strain evidence="2">cv. Miyagawa wase</strain>
    </source>
</reference>
<evidence type="ECO:0000313" key="2">
    <source>
        <dbReference type="Proteomes" id="UP000236630"/>
    </source>
</evidence>
<proteinExistence type="predicted"/>
<dbReference type="AlphaFoldDB" id="A0A2H5QRK7"/>
<accession>A0A2H5QRK7</accession>
<protein>
    <recommendedName>
        <fullName evidence="3">Retropepsins domain-containing protein</fullName>
    </recommendedName>
</protein>